<organism evidence="4 5">
    <name type="scientific">Cryobacterium psychrotolerans</name>
    <dbReference type="NCBI Taxonomy" id="386301"/>
    <lineage>
        <taxon>Bacteria</taxon>
        <taxon>Bacillati</taxon>
        <taxon>Actinomycetota</taxon>
        <taxon>Actinomycetes</taxon>
        <taxon>Micrococcales</taxon>
        <taxon>Microbacteriaceae</taxon>
        <taxon>Cryobacterium</taxon>
    </lineage>
</organism>
<protein>
    <submittedName>
        <fullName evidence="4">Iron dependent repressor, metal binding and dimerisation domain</fullName>
    </submittedName>
</protein>
<keyword evidence="5" id="KW-1185">Reference proteome</keyword>
<dbReference type="GO" id="GO:0046914">
    <property type="term" value="F:transition metal ion binding"/>
    <property type="evidence" value="ECO:0007669"/>
    <property type="project" value="InterPro"/>
</dbReference>
<dbReference type="InterPro" id="IPR008988">
    <property type="entry name" value="Transcriptional_repressor_C"/>
</dbReference>
<dbReference type="AlphaFoldDB" id="A0A1G9BSY9"/>
<dbReference type="SUPFAM" id="SSF50037">
    <property type="entry name" value="C-terminal domain of transcriptional repressors"/>
    <property type="match status" value="1"/>
</dbReference>
<dbReference type="EMBL" id="FNFU01000006">
    <property type="protein sequence ID" value="SDK42546.1"/>
    <property type="molecule type" value="Genomic_DNA"/>
</dbReference>
<keyword evidence="1" id="KW-0408">Iron</keyword>
<dbReference type="Gene3D" id="1.10.60.10">
    <property type="entry name" value="Iron dependent repressor, metal binding and dimerisation domain"/>
    <property type="match status" value="1"/>
</dbReference>
<dbReference type="InterPro" id="IPR036421">
    <property type="entry name" value="Fe_dep_repressor_sf"/>
</dbReference>
<dbReference type="Pfam" id="PF04023">
    <property type="entry name" value="FeoA"/>
    <property type="match status" value="1"/>
</dbReference>
<name>A0A1G9BSY9_9MICO</name>
<dbReference type="InterPro" id="IPR007167">
    <property type="entry name" value="Fe-transptr_FeoA-like"/>
</dbReference>
<dbReference type="SMART" id="SM00899">
    <property type="entry name" value="FeoA"/>
    <property type="match status" value="1"/>
</dbReference>
<dbReference type="SUPFAM" id="SSF47979">
    <property type="entry name" value="Iron-dependent repressor protein, dimerization domain"/>
    <property type="match status" value="1"/>
</dbReference>
<proteinExistence type="predicted"/>
<evidence type="ECO:0000256" key="2">
    <source>
        <dbReference type="SAM" id="MobiDB-lite"/>
    </source>
</evidence>
<evidence type="ECO:0000259" key="3">
    <source>
        <dbReference type="SMART" id="SM00899"/>
    </source>
</evidence>
<evidence type="ECO:0000256" key="1">
    <source>
        <dbReference type="ARBA" id="ARBA00023004"/>
    </source>
</evidence>
<dbReference type="OrthoDB" id="5110018at2"/>
<sequence>MTAQALFAAPTRPANISPADTRPADTRPADITAAARARPIGTAGRRRILQAFLIQTLGYTGDDARGEVENLERSVSDAIVERMDNHLRASAPATPTSPPTQARPVRPVVMKLTDATAGGEMAIVRVSDAVPTLLAYLAELGLAAGTRLTVRKHRSNSAVMTIQVRGQAGQIHLGSVASDAVWVEGAAAA</sequence>
<reference evidence="4 5" key="1">
    <citation type="submission" date="2016-10" db="EMBL/GenBank/DDBJ databases">
        <authorList>
            <person name="de Groot N.N."/>
        </authorList>
    </citation>
    <scope>NUCLEOTIDE SEQUENCE [LARGE SCALE GENOMIC DNA]</scope>
    <source>
        <strain evidence="4 5">CGMCC 1.5382</strain>
    </source>
</reference>
<feature type="region of interest" description="Disordered" evidence="2">
    <location>
        <begin position="1"/>
        <end position="29"/>
    </location>
</feature>
<gene>
    <name evidence="4" type="ORF">SAMN05216282_10616</name>
</gene>
<dbReference type="InterPro" id="IPR038157">
    <property type="entry name" value="FeoA_core_dom"/>
</dbReference>
<dbReference type="Pfam" id="PF02742">
    <property type="entry name" value="Fe_dep_repr_C"/>
    <property type="match status" value="1"/>
</dbReference>
<dbReference type="Proteomes" id="UP000198701">
    <property type="component" value="Unassembled WGS sequence"/>
</dbReference>
<dbReference type="GO" id="GO:0046983">
    <property type="term" value="F:protein dimerization activity"/>
    <property type="evidence" value="ECO:0007669"/>
    <property type="project" value="InterPro"/>
</dbReference>
<dbReference type="RefSeq" id="WP_092322796.1">
    <property type="nucleotide sequence ID" value="NZ_FNFU01000006.1"/>
</dbReference>
<accession>A0A1G9BSY9</accession>
<feature type="domain" description="Ferrous iron transporter FeoA-like" evidence="3">
    <location>
        <begin position="110"/>
        <end position="185"/>
    </location>
</feature>
<dbReference type="Gene3D" id="2.30.30.90">
    <property type="match status" value="1"/>
</dbReference>
<dbReference type="STRING" id="386301.SAMN05216282_10616"/>
<evidence type="ECO:0000313" key="5">
    <source>
        <dbReference type="Proteomes" id="UP000198701"/>
    </source>
</evidence>
<dbReference type="InterPro" id="IPR001367">
    <property type="entry name" value="Fe_dep_repressor"/>
</dbReference>
<evidence type="ECO:0000313" key="4">
    <source>
        <dbReference type="EMBL" id="SDK42546.1"/>
    </source>
</evidence>